<evidence type="ECO:0000313" key="4">
    <source>
        <dbReference type="Proteomes" id="UP000011715"/>
    </source>
</evidence>
<feature type="compositionally biased region" description="Pro residues" evidence="1">
    <location>
        <begin position="265"/>
        <end position="276"/>
    </location>
</feature>
<evidence type="ECO:0000256" key="1">
    <source>
        <dbReference type="SAM" id="MobiDB-lite"/>
    </source>
</evidence>
<dbReference type="eggNOG" id="ENOG502SU7U">
    <property type="taxonomic scope" value="Eukaryota"/>
</dbReference>
<proteinExistence type="predicted"/>
<dbReference type="PANTHER" id="PTHR35392:SF3">
    <property type="entry name" value="ZN(2)-C6 FUNGAL-TYPE DOMAIN-CONTAINING PROTEIN"/>
    <property type="match status" value="1"/>
</dbReference>
<gene>
    <name evidence="2" type="ORF">MAPG_03761</name>
</gene>
<dbReference type="OrthoDB" id="5362630at2759"/>
<dbReference type="STRING" id="644358.A0A0C4DUW6"/>
<reference evidence="3" key="4">
    <citation type="journal article" date="2015" name="G3 (Bethesda)">
        <title>Genome sequences of three phytopathogenic species of the Magnaporthaceae family of fungi.</title>
        <authorList>
            <person name="Okagaki L.H."/>
            <person name="Nunes C.C."/>
            <person name="Sailsbery J."/>
            <person name="Clay B."/>
            <person name="Brown D."/>
            <person name="John T."/>
            <person name="Oh Y."/>
            <person name="Young N."/>
            <person name="Fitzgerald M."/>
            <person name="Haas B.J."/>
            <person name="Zeng Q."/>
            <person name="Young S."/>
            <person name="Adiconis X."/>
            <person name="Fan L."/>
            <person name="Levin J.Z."/>
            <person name="Mitchell T.K."/>
            <person name="Okubara P.A."/>
            <person name="Farman M.L."/>
            <person name="Kohn L.M."/>
            <person name="Birren B."/>
            <person name="Ma L.-J."/>
            <person name="Dean R.A."/>
        </authorList>
    </citation>
    <scope>NUCLEOTIDE SEQUENCE</scope>
    <source>
        <strain evidence="3">ATCC 64411 / 73-15</strain>
    </source>
</reference>
<dbReference type="InterPro" id="IPR052973">
    <property type="entry name" value="Fungal_sec-metab_reg_TF"/>
</dbReference>
<reference evidence="4" key="1">
    <citation type="submission" date="2010-05" db="EMBL/GenBank/DDBJ databases">
        <title>The genome sequence of Magnaporthe poae strain ATCC 64411.</title>
        <authorList>
            <person name="Ma L.-J."/>
            <person name="Dead R."/>
            <person name="Young S."/>
            <person name="Zeng Q."/>
            <person name="Koehrsen M."/>
            <person name="Alvarado L."/>
            <person name="Berlin A."/>
            <person name="Chapman S.B."/>
            <person name="Chen Z."/>
            <person name="Freedman E."/>
            <person name="Gellesch M."/>
            <person name="Goldberg J."/>
            <person name="Griggs A."/>
            <person name="Gujja S."/>
            <person name="Heilman E.R."/>
            <person name="Heiman D."/>
            <person name="Hepburn T."/>
            <person name="Howarth C."/>
            <person name="Jen D."/>
            <person name="Larson L."/>
            <person name="Mehta T."/>
            <person name="Neiman D."/>
            <person name="Pearson M."/>
            <person name="Roberts A."/>
            <person name="Saif S."/>
            <person name="Shea T."/>
            <person name="Shenoy N."/>
            <person name="Sisk P."/>
            <person name="Stolte C."/>
            <person name="Sykes S."/>
            <person name="Walk T."/>
            <person name="White J."/>
            <person name="Yandava C."/>
            <person name="Haas B."/>
            <person name="Nusbaum C."/>
            <person name="Birren B."/>
        </authorList>
    </citation>
    <scope>NUCLEOTIDE SEQUENCE [LARGE SCALE GENOMIC DNA]</scope>
    <source>
        <strain evidence="4">ATCC 64411 / 73-15</strain>
    </source>
</reference>
<dbReference type="PANTHER" id="PTHR35392">
    <property type="entry name" value="ZN(II)2CYS6 TRANSCRIPTION FACTOR (EUROFUNG)-RELATED-RELATED"/>
    <property type="match status" value="1"/>
</dbReference>
<protein>
    <recommendedName>
        <fullName evidence="5">Zn(2)-C6 fungal-type domain-containing protein</fullName>
    </recommendedName>
</protein>
<dbReference type="EnsemblFungi" id="MAPG_03761T0">
    <property type="protein sequence ID" value="MAPG_03761T0"/>
    <property type="gene ID" value="MAPG_03761"/>
</dbReference>
<dbReference type="VEuPathDB" id="FungiDB:MAPG_03761"/>
<dbReference type="Proteomes" id="UP000011715">
    <property type="component" value="Unassembled WGS sequence"/>
</dbReference>
<accession>A0A0C4DUW6</accession>
<feature type="compositionally biased region" description="Pro residues" evidence="1">
    <location>
        <begin position="326"/>
        <end position="338"/>
    </location>
</feature>
<organism evidence="3 4">
    <name type="scientific">Magnaporthiopsis poae (strain ATCC 64411 / 73-15)</name>
    <name type="common">Kentucky bluegrass fungus</name>
    <name type="synonym">Magnaporthe poae</name>
    <dbReference type="NCBI Taxonomy" id="644358"/>
    <lineage>
        <taxon>Eukaryota</taxon>
        <taxon>Fungi</taxon>
        <taxon>Dikarya</taxon>
        <taxon>Ascomycota</taxon>
        <taxon>Pezizomycotina</taxon>
        <taxon>Sordariomycetes</taxon>
        <taxon>Sordariomycetidae</taxon>
        <taxon>Magnaporthales</taxon>
        <taxon>Magnaporthaceae</taxon>
        <taxon>Magnaporthiopsis</taxon>
    </lineage>
</organism>
<evidence type="ECO:0000313" key="2">
    <source>
        <dbReference type="EMBL" id="KLU84722.1"/>
    </source>
</evidence>
<feature type="compositionally biased region" description="Low complexity" evidence="1">
    <location>
        <begin position="400"/>
        <end position="421"/>
    </location>
</feature>
<feature type="region of interest" description="Disordered" evidence="1">
    <location>
        <begin position="237"/>
        <end position="451"/>
    </location>
</feature>
<evidence type="ECO:0000313" key="3">
    <source>
        <dbReference type="EnsemblFungi" id="MAPG_03761T0"/>
    </source>
</evidence>
<keyword evidence="4" id="KW-1185">Reference proteome</keyword>
<dbReference type="AlphaFoldDB" id="A0A0C4DUW6"/>
<dbReference type="EMBL" id="ADBL01000891">
    <property type="status" value="NOT_ANNOTATED_CDS"/>
    <property type="molecule type" value="Genomic_DNA"/>
</dbReference>
<reference evidence="2" key="2">
    <citation type="submission" date="2010-05" db="EMBL/GenBank/DDBJ databases">
        <title>The Genome Sequence of Magnaporthe poae strain ATCC 64411.</title>
        <authorList>
            <consortium name="The Broad Institute Genome Sequencing Platform"/>
            <consortium name="Broad Institute Genome Sequencing Center for Infectious Disease"/>
            <person name="Ma L.-J."/>
            <person name="Dead R."/>
            <person name="Young S."/>
            <person name="Zeng Q."/>
            <person name="Koehrsen M."/>
            <person name="Alvarado L."/>
            <person name="Berlin A."/>
            <person name="Chapman S.B."/>
            <person name="Chen Z."/>
            <person name="Freedman E."/>
            <person name="Gellesch M."/>
            <person name="Goldberg J."/>
            <person name="Griggs A."/>
            <person name="Gujja S."/>
            <person name="Heilman E.R."/>
            <person name="Heiman D."/>
            <person name="Hepburn T."/>
            <person name="Howarth C."/>
            <person name="Jen D."/>
            <person name="Larson L."/>
            <person name="Mehta T."/>
            <person name="Neiman D."/>
            <person name="Pearson M."/>
            <person name="Roberts A."/>
            <person name="Saif S."/>
            <person name="Shea T."/>
            <person name="Shenoy N."/>
            <person name="Sisk P."/>
            <person name="Stolte C."/>
            <person name="Sykes S."/>
            <person name="Walk T."/>
            <person name="White J."/>
            <person name="Yandava C."/>
            <person name="Haas B."/>
            <person name="Nusbaum C."/>
            <person name="Birren B."/>
        </authorList>
    </citation>
    <scope>NUCLEOTIDE SEQUENCE</scope>
    <source>
        <strain evidence="2">ATCC 64411</strain>
    </source>
</reference>
<sequence length="729" mass="77908">MELEFGANTTISTTAIHMERPIDTPSDCATNRHTTDCTPSLACRTLGRHRPTPAFPDSLLSDIGHCLAWIEPRSMEANHGARSGGGPGAMAYTSTSSGMADDNGRTVVELPDPLLHALSPFNEGMAGAALPFASATSGTLPPFGMDLPVPDAPAAFPAFLPYQHPGTAINHPQTHPQAMPCDPSSWQFLASPAPWCSVGSAAHTGHNVGDSEAPSQQLYAPSLAPAATASLPSALVPDTDATRLGNDPGTTESVGGGELRLAVPSQPPPLPLPPPRHGGAAPHPMHLVGPTVDDDVSFPTGLPSFGMSAFSGPGHSEPPASIGPEPLQPSPEPLPDPGWPSDHAWRPTHSSSFTDPSGCPLVGRPHSPSGNVMTYESPHLAQPARNDVAPTRPREAIAPSSGVDSSRGSRVRAAPSGPSRRSQSRQEMKPYMSQFATSSTKRKSFSPGRRQEVAEMRRIGACFTCKLQKGMCDSGDIGTTGPYAGRPASSPLHRVEGRETMCWDPSRAGTTPLQIKMTGLISTKPLEVQCRFFKQVDSDRVHKNIGGSNPGEAWKLPPLAATNFAAIKRALNENFLGWCTGFIGALRSPHRSQKTQTLAEWLHLAQQYADDQPESLTYRALQLWTGANLTQVERGLTGERTLNIGQVQDERSALNGLIPIPPMLDLQIDTVIIRWMCAVQDDLMKDLFKKIREKKEHHILDIFLATFVLSCAAECVACEQSARRGSTVM</sequence>
<reference evidence="2" key="3">
    <citation type="submission" date="2011-03" db="EMBL/GenBank/DDBJ databases">
        <title>Annotation of Magnaporthe poae ATCC 64411.</title>
        <authorList>
            <person name="Ma L.-J."/>
            <person name="Dead R."/>
            <person name="Young S.K."/>
            <person name="Zeng Q."/>
            <person name="Gargeya S."/>
            <person name="Fitzgerald M."/>
            <person name="Haas B."/>
            <person name="Abouelleil A."/>
            <person name="Alvarado L."/>
            <person name="Arachchi H.M."/>
            <person name="Berlin A."/>
            <person name="Brown A."/>
            <person name="Chapman S.B."/>
            <person name="Chen Z."/>
            <person name="Dunbar C."/>
            <person name="Freedman E."/>
            <person name="Gearin G."/>
            <person name="Gellesch M."/>
            <person name="Goldberg J."/>
            <person name="Griggs A."/>
            <person name="Gujja S."/>
            <person name="Heiman D."/>
            <person name="Howarth C."/>
            <person name="Larson L."/>
            <person name="Lui A."/>
            <person name="MacDonald P.J.P."/>
            <person name="Mehta T."/>
            <person name="Montmayeur A."/>
            <person name="Murphy C."/>
            <person name="Neiman D."/>
            <person name="Pearson M."/>
            <person name="Priest M."/>
            <person name="Roberts A."/>
            <person name="Saif S."/>
            <person name="Shea T."/>
            <person name="Shenoy N."/>
            <person name="Sisk P."/>
            <person name="Stolte C."/>
            <person name="Sykes S."/>
            <person name="Yandava C."/>
            <person name="Wortman J."/>
            <person name="Nusbaum C."/>
            <person name="Birren B."/>
        </authorList>
    </citation>
    <scope>NUCLEOTIDE SEQUENCE</scope>
    <source>
        <strain evidence="2">ATCC 64411</strain>
    </source>
</reference>
<dbReference type="EMBL" id="GL876968">
    <property type="protein sequence ID" value="KLU84722.1"/>
    <property type="molecule type" value="Genomic_DNA"/>
</dbReference>
<evidence type="ECO:0008006" key="5">
    <source>
        <dbReference type="Google" id="ProtNLM"/>
    </source>
</evidence>
<name>A0A0C4DUW6_MAGP6</name>
<reference evidence="3" key="5">
    <citation type="submission" date="2015-06" db="UniProtKB">
        <authorList>
            <consortium name="EnsemblFungi"/>
        </authorList>
    </citation>
    <scope>IDENTIFICATION</scope>
    <source>
        <strain evidence="3">ATCC 64411</strain>
    </source>
</reference>